<feature type="non-terminal residue" evidence="10">
    <location>
        <position position="353"/>
    </location>
</feature>
<protein>
    <recommendedName>
        <fullName evidence="9">ArnT-like N-terminal domain-containing protein</fullName>
    </recommendedName>
</protein>
<proteinExistence type="predicted"/>
<evidence type="ECO:0000256" key="6">
    <source>
        <dbReference type="ARBA" id="ARBA00022989"/>
    </source>
</evidence>
<evidence type="ECO:0000256" key="7">
    <source>
        <dbReference type="ARBA" id="ARBA00023136"/>
    </source>
</evidence>
<keyword evidence="2" id="KW-1003">Cell membrane</keyword>
<feature type="transmembrane region" description="Helical" evidence="8">
    <location>
        <begin position="257"/>
        <end position="274"/>
    </location>
</feature>
<dbReference type="PANTHER" id="PTHR33908">
    <property type="entry name" value="MANNOSYLTRANSFERASE YKCB-RELATED"/>
    <property type="match status" value="1"/>
</dbReference>
<organism evidence="10 11">
    <name type="scientific">Candidatus Roizmanbacteria bacterium CG10_big_fil_rev_8_21_14_0_10_45_7</name>
    <dbReference type="NCBI Taxonomy" id="1974854"/>
    <lineage>
        <taxon>Bacteria</taxon>
        <taxon>Candidatus Roizmaniibacteriota</taxon>
    </lineage>
</organism>
<dbReference type="GO" id="GO:0006493">
    <property type="term" value="P:protein O-linked glycosylation"/>
    <property type="evidence" value="ECO:0007669"/>
    <property type="project" value="InterPro"/>
</dbReference>
<reference evidence="11" key="1">
    <citation type="submission" date="2017-09" db="EMBL/GenBank/DDBJ databases">
        <title>Depth-based differentiation of microbial function through sediment-hosted aquifers and enrichment of novel symbionts in the deep terrestrial subsurface.</title>
        <authorList>
            <person name="Probst A.J."/>
            <person name="Ladd B."/>
            <person name="Jarett J.K."/>
            <person name="Geller-Mcgrath D.E."/>
            <person name="Sieber C.M.K."/>
            <person name="Emerson J.B."/>
            <person name="Anantharaman K."/>
            <person name="Thomas B.C."/>
            <person name="Malmstrom R."/>
            <person name="Stieglmeier M."/>
            <person name="Klingl A."/>
            <person name="Woyke T."/>
            <person name="Ryan C.M."/>
            <person name="Banfield J.F."/>
        </authorList>
    </citation>
    <scope>NUCLEOTIDE SEQUENCE [LARGE SCALE GENOMIC DNA]</scope>
</reference>
<dbReference type="GO" id="GO:0016763">
    <property type="term" value="F:pentosyltransferase activity"/>
    <property type="evidence" value="ECO:0007669"/>
    <property type="project" value="TreeGrafter"/>
</dbReference>
<evidence type="ECO:0000256" key="3">
    <source>
        <dbReference type="ARBA" id="ARBA00022676"/>
    </source>
</evidence>
<gene>
    <name evidence="10" type="ORF">COU89_02540</name>
</gene>
<dbReference type="Pfam" id="PF02366">
    <property type="entry name" value="PMT"/>
    <property type="match status" value="1"/>
</dbReference>
<keyword evidence="4" id="KW-0808">Transferase</keyword>
<evidence type="ECO:0000313" key="11">
    <source>
        <dbReference type="Proteomes" id="UP000231569"/>
    </source>
</evidence>
<feature type="transmembrane region" description="Helical" evidence="8">
    <location>
        <begin position="309"/>
        <end position="327"/>
    </location>
</feature>
<evidence type="ECO:0000256" key="8">
    <source>
        <dbReference type="SAM" id="Phobius"/>
    </source>
</evidence>
<evidence type="ECO:0000256" key="4">
    <source>
        <dbReference type="ARBA" id="ARBA00022679"/>
    </source>
</evidence>
<keyword evidence="3" id="KW-0328">Glycosyltransferase</keyword>
<comment type="subcellular location">
    <subcellularLocation>
        <location evidence="1">Cell membrane</location>
        <topology evidence="1">Multi-pass membrane protein</topology>
    </subcellularLocation>
</comment>
<evidence type="ECO:0000256" key="2">
    <source>
        <dbReference type="ARBA" id="ARBA00022475"/>
    </source>
</evidence>
<comment type="caution">
    <text evidence="10">The sequence shown here is derived from an EMBL/GenBank/DDBJ whole genome shotgun (WGS) entry which is preliminary data.</text>
</comment>
<dbReference type="GO" id="GO:0005886">
    <property type="term" value="C:plasma membrane"/>
    <property type="evidence" value="ECO:0007669"/>
    <property type="project" value="UniProtKB-SubCell"/>
</dbReference>
<dbReference type="EMBL" id="PFEE01000056">
    <property type="protein sequence ID" value="PJE63580.1"/>
    <property type="molecule type" value="Genomic_DNA"/>
</dbReference>
<dbReference type="GO" id="GO:0000030">
    <property type="term" value="F:mannosyltransferase activity"/>
    <property type="evidence" value="ECO:0007669"/>
    <property type="project" value="InterPro"/>
</dbReference>
<keyword evidence="5 8" id="KW-0812">Transmembrane</keyword>
<feature type="transmembrane region" description="Helical" evidence="8">
    <location>
        <begin position="176"/>
        <end position="202"/>
    </location>
</feature>
<evidence type="ECO:0000313" key="10">
    <source>
        <dbReference type="EMBL" id="PJE63580.1"/>
    </source>
</evidence>
<feature type="transmembrane region" description="Helical" evidence="8">
    <location>
        <begin position="280"/>
        <end position="297"/>
    </location>
</feature>
<feature type="transmembrane region" description="Helical" evidence="8">
    <location>
        <begin position="144"/>
        <end position="164"/>
    </location>
</feature>
<evidence type="ECO:0000256" key="5">
    <source>
        <dbReference type="ARBA" id="ARBA00022692"/>
    </source>
</evidence>
<evidence type="ECO:0000259" key="9">
    <source>
        <dbReference type="Pfam" id="PF02366"/>
    </source>
</evidence>
<name>A0A2M8KUL4_9BACT</name>
<feature type="transmembrane region" description="Helical" evidence="8">
    <location>
        <begin position="214"/>
        <end position="237"/>
    </location>
</feature>
<dbReference type="GO" id="GO:0009103">
    <property type="term" value="P:lipopolysaccharide biosynthetic process"/>
    <property type="evidence" value="ECO:0007669"/>
    <property type="project" value="UniProtKB-ARBA"/>
</dbReference>
<dbReference type="PANTHER" id="PTHR33908:SF11">
    <property type="entry name" value="MEMBRANE PROTEIN"/>
    <property type="match status" value="1"/>
</dbReference>
<feature type="transmembrane region" description="Helical" evidence="8">
    <location>
        <begin position="92"/>
        <end position="113"/>
    </location>
</feature>
<dbReference type="Proteomes" id="UP000231569">
    <property type="component" value="Unassembled WGS sequence"/>
</dbReference>
<keyword evidence="6 8" id="KW-1133">Transmembrane helix</keyword>
<dbReference type="InterPro" id="IPR050297">
    <property type="entry name" value="LipidA_mod_glycosyltrf_83"/>
</dbReference>
<dbReference type="AlphaFoldDB" id="A0A2M8KUL4"/>
<dbReference type="InterPro" id="IPR003342">
    <property type="entry name" value="ArnT-like_N"/>
</dbReference>
<keyword evidence="7 8" id="KW-0472">Membrane</keyword>
<feature type="domain" description="ArnT-like N-terminal" evidence="9">
    <location>
        <begin position="95"/>
        <end position="205"/>
    </location>
</feature>
<evidence type="ECO:0000256" key="1">
    <source>
        <dbReference type="ARBA" id="ARBA00004651"/>
    </source>
</evidence>
<accession>A0A2M8KUL4</accession>
<sequence length="353" mass="40206">MRYNIGMLIFVILAALALRLFGIDWDGGYHLHPDERMLTMVAQRITFFGSSISIDPQFFNYGSFPVYLLAGITQAADALFHTHLATYAGQLYVGRILSALFDTGSVLLVYLIAQRLWKNQRIALWGSLAYAIAVFPIQNSHFFVVDPLLTFFFIALLHQLIVYVQEKNPGWTSIIFISFICAAAITTKFTGILFIPIAAAVIMYKHFVHRTIGLWPRVLFFGALTLGFSMVFMPYAFINIAQFINDISLQLRMNNNAYIFPYTLQYVSTTAYWYPLKHIVLWGLGPVYALLVLYGMIHTLQHRSKNHELLLHLLILGSALLYFLLIGRSAVKFMRYLLPLYPLLAVYAGYAIV</sequence>
<feature type="transmembrane region" description="Helical" evidence="8">
    <location>
        <begin position="122"/>
        <end position="138"/>
    </location>
</feature>